<proteinExistence type="predicted"/>
<comment type="caution">
    <text evidence="1">The sequence shown here is derived from an EMBL/GenBank/DDBJ whole genome shotgun (WGS) entry which is preliminary data.</text>
</comment>
<feature type="non-terminal residue" evidence="1">
    <location>
        <position position="1"/>
    </location>
</feature>
<name>A0AAW4HI19_VIBVL</name>
<dbReference type="EMBL" id="JAFKOQ010000385">
    <property type="protein sequence ID" value="MBN8124893.1"/>
    <property type="molecule type" value="Genomic_DNA"/>
</dbReference>
<dbReference type="Proteomes" id="UP000664056">
    <property type="component" value="Unassembled WGS sequence"/>
</dbReference>
<gene>
    <name evidence="1" type="ORF">J0J18_24710</name>
</gene>
<dbReference type="RefSeq" id="WP_206623369.1">
    <property type="nucleotide sequence ID" value="NZ_JAFKOQ010000385.1"/>
</dbReference>
<evidence type="ECO:0000313" key="2">
    <source>
        <dbReference type="Proteomes" id="UP000664056"/>
    </source>
</evidence>
<dbReference type="AlphaFoldDB" id="A0AAW4HI19"/>
<evidence type="ECO:0008006" key="3">
    <source>
        <dbReference type="Google" id="ProtNLM"/>
    </source>
</evidence>
<accession>A0AAW4HI19</accession>
<protein>
    <recommendedName>
        <fullName evidence="3">Integrase</fullName>
    </recommendedName>
</protein>
<sequence length="77" mass="8971">VMAKKSADQLRKWRVTRATSIETFINALGVDCLVRELTLHHAHVLHRYWQQRVLNGEIRINSANRLMRNLSGLYSTI</sequence>
<reference evidence="1" key="1">
    <citation type="submission" date="2021-03" db="EMBL/GenBank/DDBJ databases">
        <title>Study of the foodborne Vibrio vulnificus isolates from China.</title>
        <authorList>
            <person name="Zheng Z."/>
            <person name="Ye L."/>
        </authorList>
    </citation>
    <scope>NUCLEOTIDE SEQUENCE</scope>
    <source>
        <strain evidence="1">Vv1582</strain>
    </source>
</reference>
<organism evidence="1 2">
    <name type="scientific">Vibrio vulnificus</name>
    <dbReference type="NCBI Taxonomy" id="672"/>
    <lineage>
        <taxon>Bacteria</taxon>
        <taxon>Pseudomonadati</taxon>
        <taxon>Pseudomonadota</taxon>
        <taxon>Gammaproteobacteria</taxon>
        <taxon>Vibrionales</taxon>
        <taxon>Vibrionaceae</taxon>
        <taxon>Vibrio</taxon>
    </lineage>
</organism>
<feature type="non-terminal residue" evidence="1">
    <location>
        <position position="77"/>
    </location>
</feature>
<evidence type="ECO:0000313" key="1">
    <source>
        <dbReference type="EMBL" id="MBN8124893.1"/>
    </source>
</evidence>